<comment type="similarity">
    <text evidence="8">Belongs to the two pore domain potassium channel (TC 1.A.1.8) family.</text>
</comment>
<keyword evidence="3 8" id="KW-0812">Transmembrane</keyword>
<feature type="transmembrane region" description="Helical" evidence="10">
    <location>
        <begin position="452"/>
        <end position="471"/>
    </location>
</feature>
<feature type="compositionally biased region" description="Basic and acidic residues" evidence="9">
    <location>
        <begin position="147"/>
        <end position="156"/>
    </location>
</feature>
<evidence type="ECO:0000313" key="12">
    <source>
        <dbReference type="Proteomes" id="UP000695000"/>
    </source>
</evidence>
<dbReference type="PANTHER" id="PTHR11003:SF335">
    <property type="entry name" value="POTASSIUM CHANNEL DOMAIN-CONTAINING PROTEIN"/>
    <property type="match status" value="1"/>
</dbReference>
<protein>
    <submittedName>
        <fullName evidence="13">Uncharacterized protein LOC108565742</fullName>
    </submittedName>
</protein>
<dbReference type="RefSeq" id="XP_017780825.1">
    <property type="nucleotide sequence ID" value="XM_017925336.1"/>
</dbReference>
<evidence type="ECO:0000256" key="3">
    <source>
        <dbReference type="ARBA" id="ARBA00022692"/>
    </source>
</evidence>
<feature type="compositionally biased region" description="Basic and acidic residues" evidence="9">
    <location>
        <begin position="120"/>
        <end position="139"/>
    </location>
</feature>
<evidence type="ECO:0000313" key="13">
    <source>
        <dbReference type="RefSeq" id="XP_017780825.1"/>
    </source>
</evidence>
<dbReference type="PANTHER" id="PTHR11003">
    <property type="entry name" value="POTASSIUM CHANNEL, SUBFAMILY K"/>
    <property type="match status" value="1"/>
</dbReference>
<reference evidence="13" key="1">
    <citation type="submission" date="2025-08" db="UniProtKB">
        <authorList>
            <consortium name="RefSeq"/>
        </authorList>
    </citation>
    <scope>IDENTIFICATION</scope>
    <source>
        <tissue evidence="13">Whole Larva</tissue>
    </source>
</reference>
<feature type="compositionally biased region" description="Basic and acidic residues" evidence="9">
    <location>
        <begin position="82"/>
        <end position="107"/>
    </location>
</feature>
<evidence type="ECO:0000256" key="8">
    <source>
        <dbReference type="RuleBase" id="RU003857"/>
    </source>
</evidence>
<sequence>MDTLQTSATSAAETTEEDAIKNIEALVTPEQVLSANVARRRRTIARKRSSSSKQRSKTPVRDAVAPIGTTSSEEEDDDVEDEATRLPERPQRKVFASDKPKEDEPKPNNKMISDSSCPSSREDDKPKTTDSSFKEEERKKPRRIRRKTADSKEGSLSRKSSIKYHSERSASLPRQFEEQLSKLDNFVSSNTKDLIGFLEKAKSTVEEKGKELRKKRFNKKEPLKRSRSTPRQLTEEDLLESFKRAQIQTALREKERSKSAGRYSSASESPERPNRKQKPIVIKPKTKKHQGIKSNKIVEILDPKTSKVIATKDVGEVTHMRVRDVFKIFRFYSIREIFSEYRKYKKDFAVEYNKIRMYRRKCFSHLLILLIFCGLGGIVFKFTEGAFESFYKCGVKRVKRDFVEMLWVKSHNLREDEWKSLARNKLRNFEDELHAAHEAGVHSYSGQKSWSFLNGIVYCLTIVTTIGYGHLYPTTTTGQALTIVYSLIGIPLFLIILTDFGKLFTRCIKFLWSFVRRVYYTGSCRNVRKQAQVQEIFKGAQMMYDIARFRRPSAFDPSMQNQDGTEGSNTAPPTPAISNFEIDDEFNLPISLAILLLVLYIFLGAVLFCIWEHWDFFTSFYFVFISMSTIGFGDYVPRHPVFMIVSIVYLVFGLALMSMCINVVQVKLSDTFSHASAKIGATIGLGVAEEDGSIQAIPPVLVEMPQVHGSLTQINEELKEPTTSDQK</sequence>
<evidence type="ECO:0000259" key="11">
    <source>
        <dbReference type="Pfam" id="PF07885"/>
    </source>
</evidence>
<feature type="transmembrane region" description="Helical" evidence="10">
    <location>
        <begin position="483"/>
        <end position="504"/>
    </location>
</feature>
<dbReference type="Proteomes" id="UP000695000">
    <property type="component" value="Unplaced"/>
</dbReference>
<feature type="compositionally biased region" description="Basic residues" evidence="9">
    <location>
        <begin position="38"/>
        <end position="58"/>
    </location>
</feature>
<feature type="compositionally biased region" description="Basic and acidic residues" evidence="9">
    <location>
        <begin position="199"/>
        <end position="210"/>
    </location>
</feature>
<feature type="transmembrane region" description="Helical" evidence="10">
    <location>
        <begin position="362"/>
        <end position="382"/>
    </location>
</feature>
<feature type="transmembrane region" description="Helical" evidence="10">
    <location>
        <begin position="590"/>
        <end position="611"/>
    </location>
</feature>
<evidence type="ECO:0000256" key="4">
    <source>
        <dbReference type="ARBA" id="ARBA00022989"/>
    </source>
</evidence>
<dbReference type="Pfam" id="PF07885">
    <property type="entry name" value="Ion_trans_2"/>
    <property type="match status" value="2"/>
</dbReference>
<keyword evidence="7 8" id="KW-0407">Ion channel</keyword>
<name>A0ABM1N1X5_NICVS</name>
<feature type="transmembrane region" description="Helical" evidence="10">
    <location>
        <begin position="642"/>
        <end position="664"/>
    </location>
</feature>
<dbReference type="GeneID" id="108565742"/>
<keyword evidence="2 8" id="KW-0813">Transport</keyword>
<evidence type="ECO:0000256" key="1">
    <source>
        <dbReference type="ARBA" id="ARBA00004141"/>
    </source>
</evidence>
<feature type="region of interest" description="Disordered" evidence="9">
    <location>
        <begin position="250"/>
        <end position="291"/>
    </location>
</feature>
<keyword evidence="12" id="KW-1185">Reference proteome</keyword>
<dbReference type="PRINTS" id="PR01333">
    <property type="entry name" value="2POREKCHANEL"/>
</dbReference>
<feature type="transmembrane region" description="Helical" evidence="10">
    <location>
        <begin position="618"/>
        <end position="636"/>
    </location>
</feature>
<evidence type="ECO:0000256" key="5">
    <source>
        <dbReference type="ARBA" id="ARBA00023065"/>
    </source>
</evidence>
<feature type="domain" description="Potassium channel" evidence="11">
    <location>
        <begin position="447"/>
        <end position="505"/>
    </location>
</feature>
<evidence type="ECO:0000256" key="9">
    <source>
        <dbReference type="SAM" id="MobiDB-lite"/>
    </source>
</evidence>
<accession>A0ABM1N1X5</accession>
<feature type="region of interest" description="Disordered" evidence="9">
    <location>
        <begin position="38"/>
        <end position="174"/>
    </location>
</feature>
<organism evidence="12 13">
    <name type="scientific">Nicrophorus vespilloides</name>
    <name type="common">Boreal carrion beetle</name>
    <dbReference type="NCBI Taxonomy" id="110193"/>
    <lineage>
        <taxon>Eukaryota</taxon>
        <taxon>Metazoa</taxon>
        <taxon>Ecdysozoa</taxon>
        <taxon>Arthropoda</taxon>
        <taxon>Hexapoda</taxon>
        <taxon>Insecta</taxon>
        <taxon>Pterygota</taxon>
        <taxon>Neoptera</taxon>
        <taxon>Endopterygota</taxon>
        <taxon>Coleoptera</taxon>
        <taxon>Polyphaga</taxon>
        <taxon>Staphyliniformia</taxon>
        <taxon>Silphidae</taxon>
        <taxon>Nicrophorinae</taxon>
        <taxon>Nicrophorus</taxon>
    </lineage>
</organism>
<dbReference type="InterPro" id="IPR013099">
    <property type="entry name" value="K_chnl_dom"/>
</dbReference>
<dbReference type="SUPFAM" id="SSF81324">
    <property type="entry name" value="Voltage-gated potassium channels"/>
    <property type="match status" value="2"/>
</dbReference>
<evidence type="ECO:0000256" key="6">
    <source>
        <dbReference type="ARBA" id="ARBA00023136"/>
    </source>
</evidence>
<proteinExistence type="inferred from homology"/>
<keyword evidence="5 8" id="KW-0406">Ion transport</keyword>
<feature type="region of interest" description="Disordered" evidence="9">
    <location>
        <begin position="198"/>
        <end position="237"/>
    </location>
</feature>
<keyword evidence="6 10" id="KW-0472">Membrane</keyword>
<dbReference type="Gene3D" id="1.10.287.70">
    <property type="match status" value="1"/>
</dbReference>
<keyword evidence="4 10" id="KW-1133">Transmembrane helix</keyword>
<dbReference type="InterPro" id="IPR003280">
    <property type="entry name" value="2pore_dom_K_chnl"/>
</dbReference>
<evidence type="ECO:0000256" key="7">
    <source>
        <dbReference type="ARBA" id="ARBA00023303"/>
    </source>
</evidence>
<feature type="compositionally biased region" description="Acidic residues" evidence="9">
    <location>
        <begin position="72"/>
        <end position="81"/>
    </location>
</feature>
<feature type="domain" description="Potassium channel" evidence="11">
    <location>
        <begin position="596"/>
        <end position="668"/>
    </location>
</feature>
<comment type="subcellular location">
    <subcellularLocation>
        <location evidence="1">Membrane</location>
        <topology evidence="1">Multi-pass membrane protein</topology>
    </subcellularLocation>
</comment>
<evidence type="ECO:0000256" key="10">
    <source>
        <dbReference type="SAM" id="Phobius"/>
    </source>
</evidence>
<gene>
    <name evidence="13" type="primary">LOC108565742</name>
</gene>
<evidence type="ECO:0000256" key="2">
    <source>
        <dbReference type="ARBA" id="ARBA00022448"/>
    </source>
</evidence>